<keyword evidence="3" id="KW-1185">Reference proteome</keyword>
<protein>
    <submittedName>
        <fullName evidence="2">Uncharacterized protein</fullName>
    </submittedName>
</protein>
<accession>A0A673TBJ0</accession>
<name>A0A673TBJ0_SURSU</name>
<evidence type="ECO:0000313" key="2">
    <source>
        <dbReference type="Ensembl" id="ENSSSUP00005009198.1"/>
    </source>
</evidence>
<organism evidence="2 3">
    <name type="scientific">Suricata suricatta</name>
    <name type="common">Meerkat</name>
    <dbReference type="NCBI Taxonomy" id="37032"/>
    <lineage>
        <taxon>Eukaryota</taxon>
        <taxon>Metazoa</taxon>
        <taxon>Chordata</taxon>
        <taxon>Craniata</taxon>
        <taxon>Vertebrata</taxon>
        <taxon>Euteleostomi</taxon>
        <taxon>Mammalia</taxon>
        <taxon>Eutheria</taxon>
        <taxon>Laurasiatheria</taxon>
        <taxon>Carnivora</taxon>
        <taxon>Feliformia</taxon>
        <taxon>Herpestidae</taxon>
        <taxon>Suricata</taxon>
    </lineage>
</organism>
<proteinExistence type="predicted"/>
<evidence type="ECO:0000313" key="3">
    <source>
        <dbReference type="Proteomes" id="UP000472268"/>
    </source>
</evidence>
<dbReference type="Ensembl" id="ENSSSUT00005010567.1">
    <property type="protein sequence ID" value="ENSSSUP00005009198.1"/>
    <property type="gene ID" value="ENSSSUG00005005939.1"/>
</dbReference>
<feature type="region of interest" description="Disordered" evidence="1">
    <location>
        <begin position="166"/>
        <end position="187"/>
    </location>
</feature>
<dbReference type="Proteomes" id="UP000472268">
    <property type="component" value="Chromosome 12"/>
</dbReference>
<feature type="compositionally biased region" description="Gly residues" evidence="1">
    <location>
        <begin position="169"/>
        <end position="187"/>
    </location>
</feature>
<feature type="compositionally biased region" description="Polar residues" evidence="1">
    <location>
        <begin position="1"/>
        <end position="16"/>
    </location>
</feature>
<feature type="compositionally biased region" description="Low complexity" evidence="1">
    <location>
        <begin position="44"/>
        <end position="57"/>
    </location>
</feature>
<feature type="region of interest" description="Disordered" evidence="1">
    <location>
        <begin position="1"/>
        <end position="69"/>
    </location>
</feature>
<evidence type="ECO:0000256" key="1">
    <source>
        <dbReference type="SAM" id="MobiDB-lite"/>
    </source>
</evidence>
<sequence>SSPGEPLTEQSKTGLQIPSRPGSTAYLKEPNRLRVPSGRRSHSARPQPRGRGPGQAPHLRNRAPCLGAHAPKPGQLALFRAQGERQEKPSCLTLVLVLLPPSKMAAPTPATKRLSGGPGKRALHSVLLLPTCGATSSLPRLPGKGRGLAISLVAISEEWRGKGGYWPTPGGGGWQSRSGGFGLPERV</sequence>
<reference evidence="2" key="2">
    <citation type="submission" date="2025-08" db="UniProtKB">
        <authorList>
            <consortium name="Ensembl"/>
        </authorList>
    </citation>
    <scope>IDENTIFICATION</scope>
</reference>
<reference evidence="2" key="3">
    <citation type="submission" date="2025-09" db="UniProtKB">
        <authorList>
            <consortium name="Ensembl"/>
        </authorList>
    </citation>
    <scope>IDENTIFICATION</scope>
</reference>
<dbReference type="AlphaFoldDB" id="A0A673TBJ0"/>
<reference evidence="2 3" key="1">
    <citation type="submission" date="2019-05" db="EMBL/GenBank/DDBJ databases">
        <title>A Chromosome-scale Meerkat (S. suricatta) Genome Assembly.</title>
        <authorList>
            <person name="Dudchenko O."/>
            <person name="Lieberman Aiden E."/>
            <person name="Tung J."/>
            <person name="Barreiro L.B."/>
            <person name="Clutton-Brock T.H."/>
        </authorList>
    </citation>
    <scope>NUCLEOTIDE SEQUENCE [LARGE SCALE GENOMIC DNA]</scope>
</reference>